<dbReference type="EMBL" id="QZDT01000015">
    <property type="protein sequence ID" value="NBJ93053.1"/>
    <property type="molecule type" value="Genomic_DNA"/>
</dbReference>
<dbReference type="Pfam" id="PF03358">
    <property type="entry name" value="FMN_red"/>
    <property type="match status" value="1"/>
</dbReference>
<name>A0A9X5GRB3_9FIRM</name>
<dbReference type="Proteomes" id="UP001154420">
    <property type="component" value="Unassembled WGS sequence"/>
</dbReference>
<dbReference type="AlphaFoldDB" id="A0A9X5GRB3"/>
<dbReference type="GO" id="GO:0016491">
    <property type="term" value="F:oxidoreductase activity"/>
    <property type="evidence" value="ECO:0007669"/>
    <property type="project" value="InterPro"/>
</dbReference>
<accession>A0A9X5GRB3</accession>
<evidence type="ECO:0000313" key="3">
    <source>
        <dbReference type="Proteomes" id="UP001154420"/>
    </source>
</evidence>
<dbReference type="SUPFAM" id="SSF52218">
    <property type="entry name" value="Flavoproteins"/>
    <property type="match status" value="1"/>
</dbReference>
<keyword evidence="3" id="KW-1185">Reference proteome</keyword>
<gene>
    <name evidence="2" type="ORF">D5281_10700</name>
</gene>
<evidence type="ECO:0000259" key="1">
    <source>
        <dbReference type="Pfam" id="PF03358"/>
    </source>
</evidence>
<feature type="domain" description="NADPH-dependent FMN reductase-like" evidence="1">
    <location>
        <begin position="29"/>
        <end position="158"/>
    </location>
</feature>
<proteinExistence type="predicted"/>
<sequence>MASASNSSDCAGCRQEWGIKMEDKRAICILASNRMEEQGKSISYYICKMIFAVLNKKGVSCEILNLRNYTFFPCVGCGGCREGLRCGKDKEFNQIYAELCLADYVFFVSPQSIPIPAKLCMLFEKLEQLTFLQERENYIDQSELCGKLAGIITYGKGDRWAPEDCKIMVNDTISNILGALGLKIVPYNSKWNTGISLTVRNIPTGNETLLVKEHDWKMMEESVRRYVEVIVQTSKSLHAIC</sequence>
<protein>
    <submittedName>
        <fullName evidence="2">Flavodoxin family protein</fullName>
    </submittedName>
</protein>
<evidence type="ECO:0000313" key="2">
    <source>
        <dbReference type="EMBL" id="NBJ93053.1"/>
    </source>
</evidence>
<dbReference type="InterPro" id="IPR005025">
    <property type="entry name" value="FMN_Rdtase-like_dom"/>
</dbReference>
<comment type="caution">
    <text evidence="2">The sequence shown here is derived from an EMBL/GenBank/DDBJ whole genome shotgun (WGS) entry which is preliminary data.</text>
</comment>
<dbReference type="Gene3D" id="3.40.50.360">
    <property type="match status" value="1"/>
</dbReference>
<reference evidence="2" key="1">
    <citation type="submission" date="2018-09" db="EMBL/GenBank/DDBJ databases">
        <title>Murine metabolic-syndrome-specific gut microbial biobank.</title>
        <authorList>
            <person name="Liu C."/>
        </authorList>
    </citation>
    <scope>NUCLEOTIDE SEQUENCE</scope>
    <source>
        <strain evidence="2">D42-62</strain>
    </source>
</reference>
<organism evidence="2 3">
    <name type="scientific">Parablautia muri</name>
    <dbReference type="NCBI Taxonomy" id="2320879"/>
    <lineage>
        <taxon>Bacteria</taxon>
        <taxon>Bacillati</taxon>
        <taxon>Bacillota</taxon>
        <taxon>Clostridia</taxon>
        <taxon>Lachnospirales</taxon>
        <taxon>Lachnospiraceae</taxon>
        <taxon>Parablautia</taxon>
    </lineage>
</organism>
<dbReference type="InterPro" id="IPR029039">
    <property type="entry name" value="Flavoprotein-like_sf"/>
</dbReference>